<feature type="compositionally biased region" description="Gly residues" evidence="1">
    <location>
        <begin position="240"/>
        <end position="300"/>
    </location>
</feature>
<reference evidence="2 3" key="1">
    <citation type="submission" date="2021-02" db="EMBL/GenBank/DDBJ databases">
        <title>De Novo genome assembly of isolated myxobacteria.</title>
        <authorList>
            <person name="Stevens D.C."/>
        </authorList>
    </citation>
    <scope>NUCLEOTIDE SEQUENCE [LARGE SCALE GENOMIC DNA]</scope>
    <source>
        <strain evidence="2 3">ATCC 29039</strain>
    </source>
</reference>
<dbReference type="Proteomes" id="UP000664052">
    <property type="component" value="Unassembled WGS sequence"/>
</dbReference>
<gene>
    <name evidence="2" type="ORF">JYK02_01440</name>
</gene>
<evidence type="ECO:0000313" key="3">
    <source>
        <dbReference type="Proteomes" id="UP000664052"/>
    </source>
</evidence>
<evidence type="ECO:0008006" key="4">
    <source>
        <dbReference type="Google" id="ProtNLM"/>
    </source>
</evidence>
<dbReference type="RefSeq" id="WP_207048055.1">
    <property type="nucleotide sequence ID" value="NZ_JAFIMU010000002.1"/>
</dbReference>
<name>A0ABS3D5J6_9BACT</name>
<accession>A0ABS3D5J6</accession>
<feature type="region of interest" description="Disordered" evidence="1">
    <location>
        <begin position="211"/>
        <end position="304"/>
    </location>
</feature>
<organism evidence="2 3">
    <name type="scientific">Corallococcus macrosporus</name>
    <dbReference type="NCBI Taxonomy" id="35"/>
    <lineage>
        <taxon>Bacteria</taxon>
        <taxon>Pseudomonadati</taxon>
        <taxon>Myxococcota</taxon>
        <taxon>Myxococcia</taxon>
        <taxon>Myxococcales</taxon>
        <taxon>Cystobacterineae</taxon>
        <taxon>Myxococcaceae</taxon>
        <taxon>Corallococcus</taxon>
    </lineage>
</organism>
<feature type="region of interest" description="Disordered" evidence="1">
    <location>
        <begin position="391"/>
        <end position="412"/>
    </location>
</feature>
<proteinExistence type="predicted"/>
<protein>
    <recommendedName>
        <fullName evidence="4">EF-hand domain-containing protein</fullName>
    </recommendedName>
</protein>
<sequence>MLDILKGVANLLGGPMAAVTDLAGDALGLPPVLTNSIKTAAGVMTGNVMMAASGALGVADELKKNPSAKTEYCAPRDAAKAGAGYAGASSAGGAQAGGAAGSRSPLDPKLLDYADSLRTLEANFGYLDLLDGKKDGTLSHADLQRISQDRNVSPSLRDAAKFLVDNRTFFEQVDTAKKKVLGLPMPVFNDDRIDLMGLQQESRRLAADFAKYGRPDRPGQPPPTQSDCKPAPSDCAPPTTGGGSSPRPGSGGAGKPGSGTGSTDGMSGRPGQGTPGTGRPGHGGGSTGGTGRPGGSGGTGAADPDLAEYADALQVLDENWDTFDTAKGTKDGKVTLADLGAVLDSPAASATLKRAAQFFTDHPEYWHRLEMAASGGRDGVASWQDLDAALDAVPKQSGGSGRSTGGTRARDIVDNPNMSIEQKVQALLMGITEDTDSELLDVMNEMASAREERATLGGSDADKARGAKLDTSMQELELRLQTLMEKRKAMFDLMSNMSSKFNEMAKTAISNLRSA</sequence>
<evidence type="ECO:0000256" key="1">
    <source>
        <dbReference type="SAM" id="MobiDB-lite"/>
    </source>
</evidence>
<dbReference type="EMBL" id="JAFIMU010000002">
    <property type="protein sequence ID" value="MBN8226167.1"/>
    <property type="molecule type" value="Genomic_DNA"/>
</dbReference>
<keyword evidence="3" id="KW-1185">Reference proteome</keyword>
<comment type="caution">
    <text evidence="2">The sequence shown here is derived from an EMBL/GenBank/DDBJ whole genome shotgun (WGS) entry which is preliminary data.</text>
</comment>
<evidence type="ECO:0000313" key="2">
    <source>
        <dbReference type="EMBL" id="MBN8226167.1"/>
    </source>
</evidence>